<name>A0A8J5MWR7_HOMAM</name>
<dbReference type="Pfam" id="PF02535">
    <property type="entry name" value="Zip"/>
    <property type="match status" value="2"/>
</dbReference>
<dbReference type="InterPro" id="IPR003689">
    <property type="entry name" value="ZIP"/>
</dbReference>
<reference evidence="8" key="1">
    <citation type="journal article" date="2021" name="Sci. Adv.">
        <title>The American lobster genome reveals insights on longevity, neural, and immune adaptations.</title>
        <authorList>
            <person name="Polinski J.M."/>
            <person name="Zimin A.V."/>
            <person name="Clark K.F."/>
            <person name="Kohn A.B."/>
            <person name="Sadowski N."/>
            <person name="Timp W."/>
            <person name="Ptitsyn A."/>
            <person name="Khanna P."/>
            <person name="Romanova D.Y."/>
            <person name="Williams P."/>
            <person name="Greenwood S.J."/>
            <person name="Moroz L.L."/>
            <person name="Walt D.R."/>
            <person name="Bodnar A.G."/>
        </authorList>
    </citation>
    <scope>NUCLEOTIDE SEQUENCE</scope>
    <source>
        <strain evidence="8">GMGI-L3</strain>
    </source>
</reference>
<gene>
    <name evidence="8" type="primary">Zip99C-L1</name>
    <name evidence="8" type="ORF">Hamer_G012805</name>
</gene>
<evidence type="ECO:0000256" key="3">
    <source>
        <dbReference type="ARBA" id="ARBA00022989"/>
    </source>
</evidence>
<keyword evidence="2 7" id="KW-0812">Transmembrane</keyword>
<evidence type="ECO:0000256" key="6">
    <source>
        <dbReference type="SAM" id="MobiDB-lite"/>
    </source>
</evidence>
<dbReference type="Proteomes" id="UP000747542">
    <property type="component" value="Unassembled WGS sequence"/>
</dbReference>
<comment type="similarity">
    <text evidence="5">Belongs to the ZIP transporter (TC 2.A.5) family. KE4/Catsup subfamily.</text>
</comment>
<evidence type="ECO:0000313" key="9">
    <source>
        <dbReference type="Proteomes" id="UP000747542"/>
    </source>
</evidence>
<accession>A0A8J5MWR7</accession>
<feature type="transmembrane region" description="Helical" evidence="7">
    <location>
        <begin position="331"/>
        <end position="350"/>
    </location>
</feature>
<evidence type="ECO:0000256" key="4">
    <source>
        <dbReference type="ARBA" id="ARBA00023136"/>
    </source>
</evidence>
<feature type="compositionally biased region" description="Polar residues" evidence="6">
    <location>
        <begin position="110"/>
        <end position="119"/>
    </location>
</feature>
<proteinExistence type="inferred from homology"/>
<dbReference type="PANTHER" id="PTHR16950:SF16">
    <property type="entry name" value="ZINC TRANSPORTER ZIP13"/>
    <property type="match status" value="1"/>
</dbReference>
<feature type="compositionally biased region" description="Basic residues" evidence="6">
    <location>
        <begin position="89"/>
        <end position="109"/>
    </location>
</feature>
<dbReference type="PANTHER" id="PTHR16950">
    <property type="entry name" value="ZINC TRANSPORTER SLC39A7 HISTIDINE-RICH MEMBRANE PROTEIN KE4"/>
    <property type="match status" value="1"/>
</dbReference>
<comment type="subcellular location">
    <subcellularLocation>
        <location evidence="1">Membrane</location>
        <topology evidence="1">Multi-pass membrane protein</topology>
    </subcellularLocation>
</comment>
<dbReference type="GO" id="GO:0006882">
    <property type="term" value="P:intracellular zinc ion homeostasis"/>
    <property type="evidence" value="ECO:0007669"/>
    <property type="project" value="TreeGrafter"/>
</dbReference>
<dbReference type="GO" id="GO:0016020">
    <property type="term" value="C:membrane"/>
    <property type="evidence" value="ECO:0007669"/>
    <property type="project" value="UniProtKB-SubCell"/>
</dbReference>
<keyword evidence="3 7" id="KW-1133">Transmembrane helix</keyword>
<dbReference type="EMBL" id="JAHLQT010021643">
    <property type="protein sequence ID" value="KAG7167360.1"/>
    <property type="molecule type" value="Genomic_DNA"/>
</dbReference>
<feature type="transmembrane region" description="Helical" evidence="7">
    <location>
        <begin position="362"/>
        <end position="382"/>
    </location>
</feature>
<feature type="compositionally biased region" description="Polar residues" evidence="6">
    <location>
        <begin position="126"/>
        <end position="135"/>
    </location>
</feature>
<feature type="transmembrane region" description="Helical" evidence="7">
    <location>
        <begin position="223"/>
        <end position="241"/>
    </location>
</feature>
<feature type="compositionally biased region" description="Low complexity" evidence="6">
    <location>
        <begin position="143"/>
        <end position="154"/>
    </location>
</feature>
<evidence type="ECO:0000256" key="2">
    <source>
        <dbReference type="ARBA" id="ARBA00022692"/>
    </source>
</evidence>
<evidence type="ECO:0000256" key="7">
    <source>
        <dbReference type="SAM" id="Phobius"/>
    </source>
</evidence>
<keyword evidence="9" id="KW-1185">Reference proteome</keyword>
<evidence type="ECO:0000256" key="5">
    <source>
        <dbReference type="ARBA" id="ARBA00038485"/>
    </source>
</evidence>
<evidence type="ECO:0000313" key="8">
    <source>
        <dbReference type="EMBL" id="KAG7167360.1"/>
    </source>
</evidence>
<sequence length="383" mass="40348">MRAATTVDITTLTSRPWYSDLTMTATVPPPVYDATVPDPVAGAVVDHNTVLVAGTILFPRGDYYTTIPPPHHHHTTTTTPSPPADHRCSKARSRTGVRNRSQGHRHTRTHNPNTSSTKNPGERCNQRSTASTSMTVPGMSVLSSPGTSFPSPGTSFPSPGISFPSPGTSFPSPGTFIPSSGGRNLLQLLLSFAVGGLLGDVFLHLLPEAWSMALEGGADTHEAFIQVGLCVLAGIFVFIIVEMMATHSDSGPQNNNNNNKGGSGTTKKEVTGYLNLIANGIDNFTHGLAVAGSFMVSYKTGLLTTGAILIHEVPHEIGDFAILLKSGGVQVYILAFTAGGFLNIALVTVLPELLQEDRPAQSCAQLLCLLFGCLTMASVAVLC</sequence>
<feature type="transmembrane region" description="Helical" evidence="7">
    <location>
        <begin position="185"/>
        <end position="203"/>
    </location>
</feature>
<keyword evidence="4 7" id="KW-0472">Membrane</keyword>
<evidence type="ECO:0000256" key="1">
    <source>
        <dbReference type="ARBA" id="ARBA00004141"/>
    </source>
</evidence>
<organism evidence="8 9">
    <name type="scientific">Homarus americanus</name>
    <name type="common">American lobster</name>
    <dbReference type="NCBI Taxonomy" id="6706"/>
    <lineage>
        <taxon>Eukaryota</taxon>
        <taxon>Metazoa</taxon>
        <taxon>Ecdysozoa</taxon>
        <taxon>Arthropoda</taxon>
        <taxon>Crustacea</taxon>
        <taxon>Multicrustacea</taxon>
        <taxon>Malacostraca</taxon>
        <taxon>Eumalacostraca</taxon>
        <taxon>Eucarida</taxon>
        <taxon>Decapoda</taxon>
        <taxon>Pleocyemata</taxon>
        <taxon>Astacidea</taxon>
        <taxon>Nephropoidea</taxon>
        <taxon>Nephropidae</taxon>
        <taxon>Homarus</taxon>
    </lineage>
</organism>
<dbReference type="AlphaFoldDB" id="A0A8J5MWR7"/>
<comment type="caution">
    <text evidence="8">The sequence shown here is derived from an EMBL/GenBank/DDBJ whole genome shotgun (WGS) entry which is preliminary data.</text>
</comment>
<dbReference type="GO" id="GO:0005385">
    <property type="term" value="F:zinc ion transmembrane transporter activity"/>
    <property type="evidence" value="ECO:0007669"/>
    <property type="project" value="TreeGrafter"/>
</dbReference>
<protein>
    <submittedName>
        <fullName evidence="8">Zinc transporter ZIP13-like 1</fullName>
    </submittedName>
</protein>
<feature type="region of interest" description="Disordered" evidence="6">
    <location>
        <begin position="68"/>
        <end position="154"/>
    </location>
</feature>